<sequence>DMVVEFYDIRAAQQVTFAVPGSRPRRPGQPADPARPTVVAGFASATPTAVAGYTSASSEALHHCPPQVVHQGRQAPMTQQGMDAFAKSLAEKSDLLTMLPGQGQGVASQGMASSTPEKKGPTSAGPGKPLREKVRSQDLSKFDICADKIKFGQDSRTTVMVRNIPKVCSREAFVDFLVPCGLEDRYTFFYMPFDKRRNIHCVALMDGRGGHAQKRNRKSSGQDCEHPHQAPATAVQDLAEAAVHSGVKQKDLEALSRLGAHGKSPQNCQRDLISSCFVDLFSPAVSVFKAPYKFLDKDTGDQTTKWHDTHVLYPHDWFVALDKASLTDRLLGTTDDIDSFWKWQKIDNPKFFRNAFYEGLENFEKLVPILVHGDGAQHAEHDSLVAVSFRSLLTTVSVEDSQFLCAGSCKSCKDEETWPVHWKHLAWSFTALARGIHPCEDADGNSWPIGSYRASVAGTPLCPNSGFRAVIWVLAGDMDYLQVDLGLPHQASLDPCAWCRCNKSDTPFNDFRENAKWKNVRRSPADHIANPVTNHLIMTIPGVNFFCFHLDSLHVLDLGVASHAIGNLLWEICVDHLPGNRAVALATLNKKIAEIYIELNVPKSKWIPALTYKHFNKTASTYPNLKHMKGRRIREFVPVALKLAQEFCADDEHTQHRLEVFKSLDTLYNCIDSPGLEFSSETQVSWTYGSESFMGTVAALCQLVVAALRGSGAAAGRVPGAAGRLGCGWCVATLHFARGQVWALILGFAGGAQPLGSLLEPGLRHFATGGPAVQLRRALAIMTSCTRSLRRLQRLTERAKERLTNEGAGARRSEEAEDERSETTSRTALQRRRKKAKGQRTSRLAGGPAGDSSGSDGFATSECLSAAALELAAERTLGGAPVSCVAREIEHLAKMAVGIYEDGLKPGRPNLYVLRPLATSLPPASPAAAAAAAAASGLPTECMMTSTDEILAQSFIVIQAEDAISGMSEAEDAIVLKI</sequence>
<dbReference type="AlphaFoldDB" id="A0A813JJP1"/>
<feature type="compositionally biased region" description="Basic residues" evidence="1">
    <location>
        <begin position="829"/>
        <end position="840"/>
    </location>
</feature>
<feature type="region of interest" description="Disordered" evidence="1">
    <location>
        <begin position="100"/>
        <end position="133"/>
    </location>
</feature>
<reference evidence="2" key="1">
    <citation type="submission" date="2021-02" db="EMBL/GenBank/DDBJ databases">
        <authorList>
            <person name="Dougan E. K."/>
            <person name="Rhodes N."/>
            <person name="Thang M."/>
            <person name="Chan C."/>
        </authorList>
    </citation>
    <scope>NUCLEOTIDE SEQUENCE</scope>
</reference>
<gene>
    <name evidence="2" type="ORF">PGLA2088_LOCUS20890</name>
</gene>
<feature type="compositionally biased region" description="Polar residues" evidence="1">
    <location>
        <begin position="105"/>
        <end position="115"/>
    </location>
</feature>
<evidence type="ECO:0000256" key="1">
    <source>
        <dbReference type="SAM" id="MobiDB-lite"/>
    </source>
</evidence>
<feature type="region of interest" description="Disordered" evidence="1">
    <location>
        <begin position="210"/>
        <end position="230"/>
    </location>
</feature>
<name>A0A813JJP1_POLGL</name>
<feature type="region of interest" description="Disordered" evidence="1">
    <location>
        <begin position="798"/>
        <end position="856"/>
    </location>
</feature>
<feature type="compositionally biased region" description="Basic and acidic residues" evidence="1">
    <location>
        <begin position="798"/>
        <end position="814"/>
    </location>
</feature>
<organism evidence="2 3">
    <name type="scientific">Polarella glacialis</name>
    <name type="common">Dinoflagellate</name>
    <dbReference type="NCBI Taxonomy" id="89957"/>
    <lineage>
        <taxon>Eukaryota</taxon>
        <taxon>Sar</taxon>
        <taxon>Alveolata</taxon>
        <taxon>Dinophyceae</taxon>
        <taxon>Suessiales</taxon>
        <taxon>Suessiaceae</taxon>
        <taxon>Polarella</taxon>
    </lineage>
</organism>
<comment type="caution">
    <text evidence="2">The sequence shown here is derived from an EMBL/GenBank/DDBJ whole genome shotgun (WGS) entry which is preliminary data.</text>
</comment>
<dbReference type="EMBL" id="CAJNNW010025698">
    <property type="protein sequence ID" value="CAE8678598.1"/>
    <property type="molecule type" value="Genomic_DNA"/>
</dbReference>
<feature type="non-terminal residue" evidence="2">
    <location>
        <position position="1"/>
    </location>
</feature>
<accession>A0A813JJP1</accession>
<evidence type="ECO:0000313" key="2">
    <source>
        <dbReference type="EMBL" id="CAE8678598.1"/>
    </source>
</evidence>
<evidence type="ECO:0000313" key="3">
    <source>
        <dbReference type="Proteomes" id="UP000626109"/>
    </source>
</evidence>
<proteinExistence type="predicted"/>
<dbReference type="Proteomes" id="UP000626109">
    <property type="component" value="Unassembled WGS sequence"/>
</dbReference>
<protein>
    <submittedName>
        <fullName evidence="2">Uncharacterized protein</fullName>
    </submittedName>
</protein>